<organism evidence="1 2">
    <name type="scientific">Flagellimonas yonaguniensis</name>
    <dbReference type="NCBI Taxonomy" id="3031325"/>
    <lineage>
        <taxon>Bacteria</taxon>
        <taxon>Pseudomonadati</taxon>
        <taxon>Bacteroidota</taxon>
        <taxon>Flavobacteriia</taxon>
        <taxon>Flavobacteriales</taxon>
        <taxon>Flavobacteriaceae</taxon>
        <taxon>Flagellimonas</taxon>
    </lineage>
</organism>
<accession>A0ABT5Y215</accession>
<protein>
    <submittedName>
        <fullName evidence="1">Uncharacterized protein</fullName>
    </submittedName>
</protein>
<proteinExistence type="predicted"/>
<keyword evidence="2" id="KW-1185">Reference proteome</keyword>
<evidence type="ECO:0000313" key="1">
    <source>
        <dbReference type="EMBL" id="MDF0717351.1"/>
    </source>
</evidence>
<comment type="caution">
    <text evidence="1">The sequence shown here is derived from an EMBL/GenBank/DDBJ whole genome shotgun (WGS) entry which is preliminary data.</text>
</comment>
<dbReference type="EMBL" id="JARFVB010000010">
    <property type="protein sequence ID" value="MDF0717351.1"/>
    <property type="molecule type" value="Genomic_DNA"/>
</dbReference>
<reference evidence="1 2" key="1">
    <citation type="submission" date="2023-03" db="EMBL/GenBank/DDBJ databases">
        <title>Muricauda XX sp. nov. and Muricauda XXX sp. nov., two novel species isolated from Okinawa Trough.</title>
        <authorList>
            <person name="Cao W."/>
            <person name="Deng X."/>
        </authorList>
    </citation>
    <scope>NUCLEOTIDE SEQUENCE [LARGE SCALE GENOMIC DNA]</scope>
    <source>
        <strain evidence="1 2">334s03</strain>
    </source>
</reference>
<gene>
    <name evidence="1" type="ORF">PY092_14400</name>
</gene>
<evidence type="ECO:0000313" key="2">
    <source>
        <dbReference type="Proteomes" id="UP001221366"/>
    </source>
</evidence>
<name>A0ABT5Y215_9FLAO</name>
<sequence>MKRFDLCIVINNIDYNNAFAIILDIDYDDFYHVEIWDFDKHDGAIIDYVNVKNLRLATSKEIKEYQKRFKKYSEKYEKRK</sequence>
<dbReference type="RefSeq" id="WP_275616501.1">
    <property type="nucleotide sequence ID" value="NZ_JARFVB010000010.1"/>
</dbReference>
<dbReference type="Proteomes" id="UP001221366">
    <property type="component" value="Unassembled WGS sequence"/>
</dbReference>